<keyword evidence="4" id="KW-0146">Chitin degradation</keyword>
<dbReference type="EMBL" id="CP158294">
    <property type="protein sequence ID" value="XBV47533.1"/>
    <property type="molecule type" value="Genomic_DNA"/>
</dbReference>
<dbReference type="PROSITE" id="PS50853">
    <property type="entry name" value="FN3"/>
    <property type="match status" value="1"/>
</dbReference>
<dbReference type="SMART" id="SM00636">
    <property type="entry name" value="Glyco_18"/>
    <property type="match status" value="1"/>
</dbReference>
<dbReference type="InterPro" id="IPR003961">
    <property type="entry name" value="FN3_dom"/>
</dbReference>
<dbReference type="Pfam" id="PF00704">
    <property type="entry name" value="Glyco_hydro_18"/>
    <property type="match status" value="1"/>
</dbReference>
<evidence type="ECO:0000256" key="2">
    <source>
        <dbReference type="ARBA" id="ARBA00012729"/>
    </source>
</evidence>
<evidence type="ECO:0000256" key="1">
    <source>
        <dbReference type="ARBA" id="ARBA00000822"/>
    </source>
</evidence>
<dbReference type="GO" id="GO:0008061">
    <property type="term" value="F:chitin binding"/>
    <property type="evidence" value="ECO:0007669"/>
    <property type="project" value="InterPro"/>
</dbReference>
<dbReference type="SUPFAM" id="SSF51445">
    <property type="entry name" value="(Trans)glycosidases"/>
    <property type="match status" value="1"/>
</dbReference>
<dbReference type="Gene3D" id="3.20.20.80">
    <property type="entry name" value="Glycosidases"/>
    <property type="match status" value="1"/>
</dbReference>
<dbReference type="PANTHER" id="PTHR11177">
    <property type="entry name" value="CHITINASE"/>
    <property type="match status" value="1"/>
</dbReference>
<evidence type="ECO:0000256" key="3">
    <source>
        <dbReference type="ARBA" id="ARBA00022801"/>
    </source>
</evidence>
<dbReference type="InterPro" id="IPR017853">
    <property type="entry name" value="GH"/>
</dbReference>
<protein>
    <recommendedName>
        <fullName evidence="2">chitinase</fullName>
        <ecNumber evidence="2">3.2.1.14</ecNumber>
    </recommendedName>
</protein>
<dbReference type="InterPro" id="IPR029070">
    <property type="entry name" value="Chitinase_insertion_sf"/>
</dbReference>
<dbReference type="Pfam" id="PF00041">
    <property type="entry name" value="fn3"/>
    <property type="match status" value="1"/>
</dbReference>
<dbReference type="EC" id="3.2.1.14" evidence="2"/>
<reference evidence="9" key="1">
    <citation type="submission" date="2024-06" db="EMBL/GenBank/DDBJ databases">
        <title>Multiomics insights into the TNT degradation mechanism by Pantoea sp. BJ2 isolated from an ammunition destruction site.</title>
        <authorList>
            <person name="Luo J."/>
        </authorList>
    </citation>
    <scope>NUCLEOTIDE SEQUENCE</scope>
    <source>
        <strain evidence="9">BJ2</strain>
        <plasmid evidence="9">plasmindB</plasmid>
    </source>
</reference>
<proteinExistence type="predicted"/>
<dbReference type="GO" id="GO:0006032">
    <property type="term" value="P:chitin catabolic process"/>
    <property type="evidence" value="ECO:0007669"/>
    <property type="project" value="UniProtKB-KW"/>
</dbReference>
<dbReference type="InterPro" id="IPR013783">
    <property type="entry name" value="Ig-like_fold"/>
</dbReference>
<comment type="catalytic activity">
    <reaction evidence="1">
        <text>Random endo-hydrolysis of N-acetyl-beta-D-glucosaminide (1-&gt;4)-beta-linkages in chitin and chitodextrins.</text>
        <dbReference type="EC" id="3.2.1.14"/>
    </reaction>
</comment>
<evidence type="ECO:0000256" key="6">
    <source>
        <dbReference type="ARBA" id="ARBA00023326"/>
    </source>
</evidence>
<geneLocation type="plasmid" evidence="9">
    <name>plasmindB</name>
</geneLocation>
<dbReference type="RefSeq" id="WP_350262574.1">
    <property type="nucleotide sequence ID" value="NZ_CP158294.1"/>
</dbReference>
<dbReference type="InterPro" id="IPR036116">
    <property type="entry name" value="FN3_sf"/>
</dbReference>
<dbReference type="CDD" id="cd00063">
    <property type="entry name" value="FN3"/>
    <property type="match status" value="1"/>
</dbReference>
<dbReference type="InterPro" id="IPR050314">
    <property type="entry name" value="Glycosyl_Hydrlase_18"/>
</dbReference>
<dbReference type="PANTHER" id="PTHR11177:SF317">
    <property type="entry name" value="CHITINASE 12-RELATED"/>
    <property type="match status" value="1"/>
</dbReference>
<gene>
    <name evidence="9" type="ORF">AAF463_24740</name>
</gene>
<evidence type="ECO:0000259" key="8">
    <source>
        <dbReference type="PROSITE" id="PS51910"/>
    </source>
</evidence>
<dbReference type="SUPFAM" id="SSF54556">
    <property type="entry name" value="Chitinase insertion domain"/>
    <property type="match status" value="1"/>
</dbReference>
<name>A0AAU7U3H0_9GAMM</name>
<dbReference type="Gene3D" id="2.10.10.20">
    <property type="entry name" value="Carbohydrate-binding module superfamily 5/12"/>
    <property type="match status" value="1"/>
</dbReference>
<evidence type="ECO:0000256" key="5">
    <source>
        <dbReference type="ARBA" id="ARBA00023277"/>
    </source>
</evidence>
<organism evidence="9">
    <name type="scientific">Pantoea sp. BJ2</name>
    <dbReference type="NCBI Taxonomy" id="3141322"/>
    <lineage>
        <taxon>Bacteria</taxon>
        <taxon>Pseudomonadati</taxon>
        <taxon>Pseudomonadota</taxon>
        <taxon>Gammaproteobacteria</taxon>
        <taxon>Enterobacterales</taxon>
        <taxon>Erwiniaceae</taxon>
        <taxon>Pantoea</taxon>
    </lineage>
</organism>
<dbReference type="InterPro" id="IPR011583">
    <property type="entry name" value="Chitinase_II/V-like_cat"/>
</dbReference>
<dbReference type="PROSITE" id="PS51910">
    <property type="entry name" value="GH18_2"/>
    <property type="match status" value="1"/>
</dbReference>
<dbReference type="Gene3D" id="2.60.40.10">
    <property type="entry name" value="Immunoglobulins"/>
    <property type="match status" value="1"/>
</dbReference>
<dbReference type="Gene3D" id="3.10.50.10">
    <property type="match status" value="1"/>
</dbReference>
<dbReference type="GO" id="GO:0030246">
    <property type="term" value="F:carbohydrate binding"/>
    <property type="evidence" value="ECO:0007669"/>
    <property type="project" value="InterPro"/>
</dbReference>
<dbReference type="InterPro" id="IPR003610">
    <property type="entry name" value="CBM5/12"/>
</dbReference>
<dbReference type="Pfam" id="PF02839">
    <property type="entry name" value="CBM_5_12"/>
    <property type="match status" value="1"/>
</dbReference>
<dbReference type="SMART" id="SM00060">
    <property type="entry name" value="FN3"/>
    <property type="match status" value="1"/>
</dbReference>
<dbReference type="SUPFAM" id="SSF49265">
    <property type="entry name" value="Fibronectin type III"/>
    <property type="match status" value="1"/>
</dbReference>
<keyword evidence="3 9" id="KW-0378">Hydrolase</keyword>
<dbReference type="GO" id="GO:0000272">
    <property type="term" value="P:polysaccharide catabolic process"/>
    <property type="evidence" value="ECO:0007669"/>
    <property type="project" value="UniProtKB-KW"/>
</dbReference>
<accession>A0AAU7U3H0</accession>
<feature type="domain" description="GH18" evidence="8">
    <location>
        <begin position="60"/>
        <end position="534"/>
    </location>
</feature>
<keyword evidence="9" id="KW-0614">Plasmid</keyword>
<evidence type="ECO:0000259" key="7">
    <source>
        <dbReference type="PROSITE" id="PS50853"/>
    </source>
</evidence>
<sequence>MAKLLQSDLYTEKNNQLTKFDAKINSVPDKSAKNKIYYSNTSHRVTVPVYNTYKKDSTKPKVFGYYTDWAMYDGRRSLINAEKPNQPESWKWNDLFDVELSEAGRGVDLGKINPLAYDKIILGFVGIVGDQGEKKGSIDLGWSHVKGGTPDQVNDLGKITFLDEFSDAEVGYNVNVPDGAAWPGGTPATQDPNKGDWYMEGKTRGLFQGLFNMKKINPDLELSFSIGGWSMSDGFYHAARSELGRENFANSILWHLNRFPMFTEIDIDWEYPGAVGAGNNYDEDDWEHYVKLIKKLKETLKDTPHKNLKISIAISAVPDVMALSNLPALIEAGVTGLNVMTYDFFGTGWADHVTHHSALKPTGRDYPPIGGDIPQAVSSVETAVDYLVDELKIDRSMIFVGYAGYSRNAIVDSLVKVSPLEAEYEKSATQDVMGTFERGTTEWYDLIYNYFDLEDPKTTKGSKNGFKLYTDTVANADFLYNAENKLFMSLDTPRSVKAKGEYVLEKNLGGLFTWTIDNDNGVLVNAAREGLGYTITNEVVDMSEMYFEGDTGEDITPPVTFDPPRNLTFVSATADSATVSFDKPSSVPEGYTVVYQPYAMVLNSGKIHKLNPISTGSRADYIQKLYINLKPETKYQAWLQAVYKKNGSPDKESEPSNLIEFTTDSADLPEEPTNWQKGIAYKTGDLVNYSGKVWEAIASHVSSTANRPQAGATFWKEYTVSDAIRSLVSSSLGKKVTLVLKGTTVHGDPSSVAKLIKLLKLN</sequence>
<evidence type="ECO:0000313" key="9">
    <source>
        <dbReference type="EMBL" id="XBV47533.1"/>
    </source>
</evidence>
<feature type="domain" description="Fibronectin type-III" evidence="7">
    <location>
        <begin position="563"/>
        <end position="666"/>
    </location>
</feature>
<keyword evidence="5" id="KW-0119">Carbohydrate metabolism</keyword>
<dbReference type="GO" id="GO:0008843">
    <property type="term" value="F:endochitinase activity"/>
    <property type="evidence" value="ECO:0007669"/>
    <property type="project" value="UniProtKB-EC"/>
</dbReference>
<dbReference type="CDD" id="cd12214">
    <property type="entry name" value="ChiA1_BD"/>
    <property type="match status" value="1"/>
</dbReference>
<keyword evidence="6" id="KW-0624">Polysaccharide degradation</keyword>
<dbReference type="InterPro" id="IPR001223">
    <property type="entry name" value="Glyco_hydro18_cat"/>
</dbReference>
<dbReference type="SUPFAM" id="SSF51055">
    <property type="entry name" value="Carbohydrate binding domain"/>
    <property type="match status" value="1"/>
</dbReference>
<evidence type="ECO:0000256" key="4">
    <source>
        <dbReference type="ARBA" id="ARBA00023024"/>
    </source>
</evidence>
<dbReference type="GO" id="GO:0005576">
    <property type="term" value="C:extracellular region"/>
    <property type="evidence" value="ECO:0007669"/>
    <property type="project" value="InterPro"/>
</dbReference>
<dbReference type="InterPro" id="IPR036573">
    <property type="entry name" value="CBM_sf_5/12"/>
</dbReference>
<dbReference type="AlphaFoldDB" id="A0AAU7U3H0"/>